<dbReference type="InterPro" id="IPR050884">
    <property type="entry name" value="CNP_phosphodiesterase-III"/>
</dbReference>
<protein>
    <submittedName>
        <fullName evidence="7">Calcineurin-like phosphoesterase family protein</fullName>
    </submittedName>
</protein>
<keyword evidence="2" id="KW-0378">Hydrolase</keyword>
<dbReference type="RefSeq" id="WP_166643543.1">
    <property type="nucleotide sequence ID" value="NZ_SNXW01000005.1"/>
</dbReference>
<dbReference type="Pfam" id="PF25199">
    <property type="entry name" value="nSTAND_NTPase5"/>
    <property type="match status" value="1"/>
</dbReference>
<dbReference type="Proteomes" id="UP000294593">
    <property type="component" value="Unassembled WGS sequence"/>
</dbReference>
<accession>A0A4V3CVL7</accession>
<dbReference type="Pfam" id="PF00149">
    <property type="entry name" value="Metallophos"/>
    <property type="match status" value="1"/>
</dbReference>
<dbReference type="GO" id="GO:0016787">
    <property type="term" value="F:hydrolase activity"/>
    <property type="evidence" value="ECO:0007669"/>
    <property type="project" value="UniProtKB-KW"/>
</dbReference>
<evidence type="ECO:0000313" key="8">
    <source>
        <dbReference type="Proteomes" id="UP000294593"/>
    </source>
</evidence>
<evidence type="ECO:0000256" key="3">
    <source>
        <dbReference type="ARBA" id="ARBA00023004"/>
    </source>
</evidence>
<dbReference type="InterPro" id="IPR029052">
    <property type="entry name" value="Metallo-depent_PP-like"/>
</dbReference>
<dbReference type="EMBL" id="SNXW01000005">
    <property type="protein sequence ID" value="TDP83048.1"/>
    <property type="molecule type" value="Genomic_DNA"/>
</dbReference>
<dbReference type="Gene3D" id="1.25.40.10">
    <property type="entry name" value="Tetratricopeptide repeat domain"/>
    <property type="match status" value="1"/>
</dbReference>
<comment type="caution">
    <text evidence="7">The sequence shown here is derived from an EMBL/GenBank/DDBJ whole genome shotgun (WGS) entry which is preliminary data.</text>
</comment>
<proteinExistence type="inferred from homology"/>
<name>A0A4V3CVL7_9BURK</name>
<feature type="domain" description="Novel STAND NTPase 5" evidence="6">
    <location>
        <begin position="371"/>
        <end position="514"/>
    </location>
</feature>
<keyword evidence="3" id="KW-0408">Iron</keyword>
<dbReference type="AlphaFoldDB" id="A0A4V3CVL7"/>
<dbReference type="SUPFAM" id="SSF56300">
    <property type="entry name" value="Metallo-dependent phosphatases"/>
    <property type="match status" value="1"/>
</dbReference>
<dbReference type="Gene3D" id="3.60.21.10">
    <property type="match status" value="1"/>
</dbReference>
<reference evidence="7 8" key="1">
    <citation type="submission" date="2019-03" db="EMBL/GenBank/DDBJ databases">
        <title>Genomic Encyclopedia of Type Strains, Phase IV (KMG-IV): sequencing the most valuable type-strain genomes for metagenomic binning, comparative biology and taxonomic classification.</title>
        <authorList>
            <person name="Goeker M."/>
        </authorList>
    </citation>
    <scope>NUCLEOTIDE SEQUENCE [LARGE SCALE GENOMIC DNA]</scope>
    <source>
        <strain evidence="7 8">DSM 11901</strain>
    </source>
</reference>
<organism evidence="7 8">
    <name type="scientific">Aquabacterium commune</name>
    <dbReference type="NCBI Taxonomy" id="70586"/>
    <lineage>
        <taxon>Bacteria</taxon>
        <taxon>Pseudomonadati</taxon>
        <taxon>Pseudomonadota</taxon>
        <taxon>Betaproteobacteria</taxon>
        <taxon>Burkholderiales</taxon>
        <taxon>Aquabacterium</taxon>
    </lineage>
</organism>
<evidence type="ECO:0000256" key="1">
    <source>
        <dbReference type="ARBA" id="ARBA00022723"/>
    </source>
</evidence>
<gene>
    <name evidence="7" type="ORF">EV672_105235</name>
</gene>
<keyword evidence="8" id="KW-1185">Reference proteome</keyword>
<evidence type="ECO:0000256" key="4">
    <source>
        <dbReference type="ARBA" id="ARBA00025742"/>
    </source>
</evidence>
<dbReference type="InterPro" id="IPR057574">
    <property type="entry name" value="nSTAND_NTPase5_dom"/>
</dbReference>
<dbReference type="InterPro" id="IPR011990">
    <property type="entry name" value="TPR-like_helical_dom_sf"/>
</dbReference>
<sequence length="946" mass="105909">MTREAATVRWLHLSDFHVGKDDYATRKMFDYILAHVRKRKSEGFIPDLLFITGDLANKGLAIEYDTFWLEFISPLQDEIGNSISERTFVVPGNHDIDRTKHPAFNQEEIAKPESHYLDPSDEGAGLRGDMLIPRFRGYLDSDCTPVKGAFTKPEGAYAQCLTIHGQEVGIVGINTAWLCKDEKDERKLTPGKPLLEKALDTIKSAKLRIVLGHHPVDWFIPTQQKSIKSLLGKSHVLYLHGHLHDAWAEPSYGGGQSYLAIQTGAGFQAREGEPWRNGLVWGEAGLHAGEIKLQPWRWIPEQQDWTLATDAFHEHHRQGEWWHYSLPSDQPTKVNYATAAPVAQPPKGWSVFKPEDLATHCQSLDEGAALRYFDGAVPDWNTALSTSIPRRRIVVNLVDRFQHADTADKPIVTLLLAAGCEGKTTALLQAAYAIVEKKNDWRILQRRDESQSLVYDEILPVLDKNYNWLLLLDEADHAAGELQTLLKRLPQSLHGRVHALLACRDTDWLASGADNLNWSATADFHKERLIGLDLPDAQAIVQSWQAYGDTCLGNLAKIPEVERAAILERQAKDEVSTRSGAFFGALLSVRSGSDLHNHARLLLDRLGQRKIPSGGTLRDALAYIATMHAEGLEFLSRPVLAQALGCPLEKLHREVLVPLGQEAAATTTSSFIFTRHWRIAETMVSVLEKEFGEDIGARYVELSQAAIDYSNISHIPAPENLKQWRFEISNHFLAQNRHELAFHIAEAVLDREPTNSLTRTHVANLYRRAKKPDEAIRVFREIKTLVEGNRAFYYEWGVTEGECSHDVENVMLAAYSLADQSSQRRIDNVQAQKSLTGLGVPFGALYDAYRDPAFRDARMAVVVLGQTLRLDATSKGYFEKHAKEATAQGARKPELKQAVPMLQAGIVAAERIGLDVRIGELLPKAEEMAFDGLNELTLNFVNSPKK</sequence>
<dbReference type="PANTHER" id="PTHR42988">
    <property type="entry name" value="PHOSPHOHYDROLASE"/>
    <property type="match status" value="1"/>
</dbReference>
<evidence type="ECO:0000259" key="5">
    <source>
        <dbReference type="Pfam" id="PF00149"/>
    </source>
</evidence>
<evidence type="ECO:0000313" key="7">
    <source>
        <dbReference type="EMBL" id="TDP83048.1"/>
    </source>
</evidence>
<feature type="domain" description="Calcineurin-like phosphoesterase" evidence="5">
    <location>
        <begin position="11"/>
        <end position="245"/>
    </location>
</feature>
<dbReference type="SUPFAM" id="SSF48452">
    <property type="entry name" value="TPR-like"/>
    <property type="match status" value="1"/>
</dbReference>
<keyword evidence="1" id="KW-0479">Metal-binding</keyword>
<comment type="similarity">
    <text evidence="4">Belongs to the cyclic nucleotide phosphodiesterase class-III family.</text>
</comment>
<evidence type="ECO:0000256" key="2">
    <source>
        <dbReference type="ARBA" id="ARBA00022801"/>
    </source>
</evidence>
<dbReference type="GO" id="GO:0046872">
    <property type="term" value="F:metal ion binding"/>
    <property type="evidence" value="ECO:0007669"/>
    <property type="project" value="UniProtKB-KW"/>
</dbReference>
<evidence type="ECO:0000259" key="6">
    <source>
        <dbReference type="Pfam" id="PF25199"/>
    </source>
</evidence>
<dbReference type="PANTHER" id="PTHR42988:SF2">
    <property type="entry name" value="CYCLIC NUCLEOTIDE PHOSPHODIESTERASE CBUA0032-RELATED"/>
    <property type="match status" value="1"/>
</dbReference>
<dbReference type="InterPro" id="IPR004843">
    <property type="entry name" value="Calcineurin-like_PHP"/>
</dbReference>